<dbReference type="GeneID" id="90994793"/>
<dbReference type="Gene3D" id="3.90.1010.20">
    <property type="match status" value="2"/>
</dbReference>
<sequence>MKKRIMILILSLAVMVTIFTGCGKKENGLPVDESKSNSNDTTEVKDNLVDGIYLVKMPVSDHGNYPMAKLEVKDGEILSLDYNEYLADSGEAKSESNYSYAEGLAVIKDLNTQFNDKKDLAAVDFDAVSGATHTKGSFKEVTQILLDKAAKGEVYTGVYKDGVYEAKGKEPSHGWLSEVKVRVQDGQIVGINYAEVAVEDSDGVKKGDIKSTDNYSYAVPFEVIPAVQKLIIDNNGTENLNLDGITGATNTRNTIIELVDEALSLAK</sequence>
<dbReference type="Proteomes" id="UP000184114">
    <property type="component" value="Unassembled WGS sequence"/>
</dbReference>
<evidence type="ECO:0000259" key="1">
    <source>
        <dbReference type="SMART" id="SM00900"/>
    </source>
</evidence>
<dbReference type="RefSeq" id="WP_072971603.1">
    <property type="nucleotide sequence ID" value="NZ_FQTY01000001.1"/>
</dbReference>
<feature type="domain" description="FMN-binding" evidence="1">
    <location>
        <begin position="63"/>
        <end position="149"/>
    </location>
</feature>
<dbReference type="GO" id="GO:0016020">
    <property type="term" value="C:membrane"/>
    <property type="evidence" value="ECO:0007669"/>
    <property type="project" value="InterPro"/>
</dbReference>
<evidence type="ECO:0000313" key="2">
    <source>
        <dbReference type="EMBL" id="SHE27840.1"/>
    </source>
</evidence>
<dbReference type="STRING" id="1123404.SAMN02745784_00100"/>
<dbReference type="AlphaFoldDB" id="A0A1M4S6N5"/>
<dbReference type="PROSITE" id="PS51257">
    <property type="entry name" value="PROKAR_LIPOPROTEIN"/>
    <property type="match status" value="1"/>
</dbReference>
<organism evidence="2 3">
    <name type="scientific">Tissierella praeacuta DSM 18095</name>
    <dbReference type="NCBI Taxonomy" id="1123404"/>
    <lineage>
        <taxon>Bacteria</taxon>
        <taxon>Bacillati</taxon>
        <taxon>Bacillota</taxon>
        <taxon>Tissierellia</taxon>
        <taxon>Tissierellales</taxon>
        <taxon>Tissierellaceae</taxon>
        <taxon>Tissierella</taxon>
    </lineage>
</organism>
<dbReference type="SMART" id="SM00900">
    <property type="entry name" value="FMN_bind"/>
    <property type="match status" value="2"/>
</dbReference>
<proteinExistence type="predicted"/>
<dbReference type="InterPro" id="IPR007329">
    <property type="entry name" value="FMN-bd"/>
</dbReference>
<keyword evidence="3" id="KW-1185">Reference proteome</keyword>
<dbReference type="GO" id="GO:0010181">
    <property type="term" value="F:FMN binding"/>
    <property type="evidence" value="ECO:0007669"/>
    <property type="project" value="InterPro"/>
</dbReference>
<feature type="domain" description="FMN-binding" evidence="1">
    <location>
        <begin position="174"/>
        <end position="266"/>
    </location>
</feature>
<gene>
    <name evidence="2" type="ORF">SAMN02745784_00100</name>
</gene>
<name>A0A1M4S6N5_9FIRM</name>
<dbReference type="EMBL" id="FQTY01000001">
    <property type="protein sequence ID" value="SHE27840.1"/>
    <property type="molecule type" value="Genomic_DNA"/>
</dbReference>
<accession>A0A1M4S6N5</accession>
<reference evidence="3" key="1">
    <citation type="submission" date="2016-11" db="EMBL/GenBank/DDBJ databases">
        <authorList>
            <person name="Varghese N."/>
            <person name="Submissions S."/>
        </authorList>
    </citation>
    <scope>NUCLEOTIDE SEQUENCE [LARGE SCALE GENOMIC DNA]</scope>
    <source>
        <strain evidence="3">DSM 18095</strain>
    </source>
</reference>
<dbReference type="Pfam" id="PF04205">
    <property type="entry name" value="FMN_bind"/>
    <property type="match status" value="1"/>
</dbReference>
<evidence type="ECO:0000313" key="3">
    <source>
        <dbReference type="Proteomes" id="UP000184114"/>
    </source>
</evidence>
<protein>
    <submittedName>
        <fullName evidence="2">FMN-binding domain-containing protein</fullName>
    </submittedName>
</protein>